<dbReference type="PRINTS" id="PR00505">
    <property type="entry name" value="D12N6MTFRASE"/>
</dbReference>
<dbReference type="GO" id="GO:0043565">
    <property type="term" value="F:sequence-specific DNA binding"/>
    <property type="evidence" value="ECO:0007669"/>
    <property type="project" value="TreeGrafter"/>
</dbReference>
<dbReference type="STRING" id="665118.SAMN02983003_3187"/>
<evidence type="ECO:0000256" key="4">
    <source>
        <dbReference type="ARBA" id="ARBA00022679"/>
    </source>
</evidence>
<evidence type="ECO:0000256" key="5">
    <source>
        <dbReference type="ARBA" id="ARBA00022691"/>
    </source>
</evidence>
<keyword evidence="8" id="KW-1185">Reference proteome</keyword>
<dbReference type="PANTHER" id="PTHR30481:SF4">
    <property type="entry name" value="SITE-SPECIFIC DNA-METHYLTRANSFERASE (ADENINE-SPECIFIC)"/>
    <property type="match status" value="1"/>
</dbReference>
<dbReference type="GO" id="GO:0032259">
    <property type="term" value="P:methylation"/>
    <property type="evidence" value="ECO:0007669"/>
    <property type="project" value="UniProtKB-KW"/>
</dbReference>
<dbReference type="GO" id="GO:0009307">
    <property type="term" value="P:DNA restriction-modification system"/>
    <property type="evidence" value="ECO:0007669"/>
    <property type="project" value="InterPro"/>
</dbReference>
<evidence type="ECO:0000313" key="7">
    <source>
        <dbReference type="EMBL" id="SFZ86015.1"/>
    </source>
</evidence>
<organism evidence="7 8">
    <name type="scientific">Devosia enhydra</name>
    <dbReference type="NCBI Taxonomy" id="665118"/>
    <lineage>
        <taxon>Bacteria</taxon>
        <taxon>Pseudomonadati</taxon>
        <taxon>Pseudomonadota</taxon>
        <taxon>Alphaproteobacteria</taxon>
        <taxon>Hyphomicrobiales</taxon>
        <taxon>Devosiaceae</taxon>
        <taxon>Devosia</taxon>
    </lineage>
</organism>
<dbReference type="Pfam" id="PF02086">
    <property type="entry name" value="MethyltransfD12"/>
    <property type="match status" value="1"/>
</dbReference>
<name>A0A1K2I182_9HYPH</name>
<dbReference type="EMBL" id="FPKU01000003">
    <property type="protein sequence ID" value="SFZ86015.1"/>
    <property type="molecule type" value="Genomic_DNA"/>
</dbReference>
<evidence type="ECO:0000256" key="2">
    <source>
        <dbReference type="ARBA" id="ARBA00011900"/>
    </source>
</evidence>
<dbReference type="EC" id="2.1.1.72" evidence="2"/>
<dbReference type="OrthoDB" id="9805629at2"/>
<dbReference type="Gene3D" id="3.40.50.150">
    <property type="entry name" value="Vaccinia Virus protein VP39"/>
    <property type="match status" value="1"/>
</dbReference>
<dbReference type="RefSeq" id="WP_072345287.1">
    <property type="nucleotide sequence ID" value="NZ_FPKU01000003.1"/>
</dbReference>
<evidence type="ECO:0000256" key="1">
    <source>
        <dbReference type="ARBA" id="ARBA00006594"/>
    </source>
</evidence>
<comment type="catalytic activity">
    <reaction evidence="6">
        <text>a 2'-deoxyadenosine in DNA + S-adenosyl-L-methionine = an N(6)-methyl-2'-deoxyadenosine in DNA + S-adenosyl-L-homocysteine + H(+)</text>
        <dbReference type="Rhea" id="RHEA:15197"/>
        <dbReference type="Rhea" id="RHEA-COMP:12418"/>
        <dbReference type="Rhea" id="RHEA-COMP:12419"/>
        <dbReference type="ChEBI" id="CHEBI:15378"/>
        <dbReference type="ChEBI" id="CHEBI:57856"/>
        <dbReference type="ChEBI" id="CHEBI:59789"/>
        <dbReference type="ChEBI" id="CHEBI:90615"/>
        <dbReference type="ChEBI" id="CHEBI:90616"/>
        <dbReference type="EC" id="2.1.1.72"/>
    </reaction>
</comment>
<dbReference type="Gene3D" id="1.10.1020.10">
    <property type="entry name" value="Adenine-specific Methyltransferase, Domain 2"/>
    <property type="match status" value="1"/>
</dbReference>
<sequence>MVFDDYPRPIDPTHPPAAYIGGKKRLSKRLVDLINATPHTTYAEAFVGMGGVFFKRDRQPRSEVINDWSGDVANLFRILQRHYPRFMDMLKFQVTSRREFERLKATDPTTLTDLERAARFIYLQRLSFGGKVAGRTFGVNIGGPARFNLNRLGPVLEDIHERLAGVVIENLPWQTFLDRYDRPDALFYLDPPYWGSEGDYGKALFGRDQFARMAERLAALKGSFILSINDVPEIRDLFGRFELTEAELLYSVSGGKGSPARELIIRPA</sequence>
<dbReference type="GO" id="GO:1904047">
    <property type="term" value="F:S-adenosyl-L-methionine binding"/>
    <property type="evidence" value="ECO:0007669"/>
    <property type="project" value="TreeGrafter"/>
</dbReference>
<keyword evidence="4" id="KW-0808">Transferase</keyword>
<evidence type="ECO:0000256" key="6">
    <source>
        <dbReference type="ARBA" id="ARBA00047942"/>
    </source>
</evidence>
<dbReference type="InterPro" id="IPR012327">
    <property type="entry name" value="MeTrfase_D12"/>
</dbReference>
<keyword evidence="3 7" id="KW-0489">Methyltransferase</keyword>
<dbReference type="Proteomes" id="UP000183447">
    <property type="component" value="Unassembled WGS sequence"/>
</dbReference>
<dbReference type="PANTHER" id="PTHR30481">
    <property type="entry name" value="DNA ADENINE METHYLASE"/>
    <property type="match status" value="1"/>
</dbReference>
<dbReference type="InterPro" id="IPR029063">
    <property type="entry name" value="SAM-dependent_MTases_sf"/>
</dbReference>
<gene>
    <name evidence="7" type="ORF">SAMN02983003_3187</name>
</gene>
<protein>
    <recommendedName>
        <fullName evidence="2">site-specific DNA-methyltransferase (adenine-specific)</fullName>
        <ecNumber evidence="2">2.1.1.72</ecNumber>
    </recommendedName>
</protein>
<dbReference type="SUPFAM" id="SSF53335">
    <property type="entry name" value="S-adenosyl-L-methionine-dependent methyltransferases"/>
    <property type="match status" value="1"/>
</dbReference>
<dbReference type="GO" id="GO:0006298">
    <property type="term" value="P:mismatch repair"/>
    <property type="evidence" value="ECO:0007669"/>
    <property type="project" value="TreeGrafter"/>
</dbReference>
<proteinExistence type="inferred from homology"/>
<dbReference type="InterPro" id="IPR023095">
    <property type="entry name" value="Ade_MeTrfase_dom_2"/>
</dbReference>
<evidence type="ECO:0000256" key="3">
    <source>
        <dbReference type="ARBA" id="ARBA00022603"/>
    </source>
</evidence>
<dbReference type="GO" id="GO:0009007">
    <property type="term" value="F:site-specific DNA-methyltransferase (adenine-specific) activity"/>
    <property type="evidence" value="ECO:0007669"/>
    <property type="project" value="UniProtKB-EC"/>
</dbReference>
<dbReference type="AlphaFoldDB" id="A0A1K2I182"/>
<comment type="similarity">
    <text evidence="1">Belongs to the N(4)/N(6)-methyltransferase family.</text>
</comment>
<keyword evidence="5" id="KW-0949">S-adenosyl-L-methionine</keyword>
<evidence type="ECO:0000313" key="8">
    <source>
        <dbReference type="Proteomes" id="UP000183447"/>
    </source>
</evidence>
<accession>A0A1K2I182</accession>
<reference evidence="7 8" key="1">
    <citation type="submission" date="2016-11" db="EMBL/GenBank/DDBJ databases">
        <authorList>
            <person name="Jaros S."/>
            <person name="Januszkiewicz K."/>
            <person name="Wedrychowicz H."/>
        </authorList>
    </citation>
    <scope>NUCLEOTIDE SEQUENCE [LARGE SCALE GENOMIC DNA]</scope>
    <source>
        <strain evidence="7 8">ATCC 23634</strain>
    </source>
</reference>